<dbReference type="RefSeq" id="XP_018280101.1">
    <property type="nucleotide sequence ID" value="XM_018421275.1"/>
</dbReference>
<feature type="compositionally biased region" description="Polar residues" evidence="9">
    <location>
        <begin position="502"/>
        <end position="514"/>
    </location>
</feature>
<keyword evidence="12" id="KW-1185">Reference proteome</keyword>
<evidence type="ECO:0000256" key="1">
    <source>
        <dbReference type="ARBA" id="ARBA00012513"/>
    </source>
</evidence>
<evidence type="ECO:0000256" key="7">
    <source>
        <dbReference type="ARBA" id="ARBA00047899"/>
    </source>
</evidence>
<dbReference type="PANTHER" id="PTHR22967:SF57">
    <property type="entry name" value="AUXILIN, ISOFORM A-RELATED"/>
    <property type="match status" value="1"/>
</dbReference>
<evidence type="ECO:0000256" key="4">
    <source>
        <dbReference type="ARBA" id="ARBA00022741"/>
    </source>
</evidence>
<dbReference type="SUPFAM" id="SSF81995">
    <property type="entry name" value="beta-sandwich domain of Sec23/24"/>
    <property type="match status" value="1"/>
</dbReference>
<feature type="compositionally biased region" description="Polar residues" evidence="9">
    <location>
        <begin position="931"/>
        <end position="949"/>
    </location>
</feature>
<dbReference type="GeneID" id="28981878"/>
<feature type="region of interest" description="Disordered" evidence="9">
    <location>
        <begin position="1"/>
        <end position="100"/>
    </location>
</feature>
<evidence type="ECO:0000313" key="12">
    <source>
        <dbReference type="Proteomes" id="UP000053611"/>
    </source>
</evidence>
<dbReference type="GO" id="GO:0005737">
    <property type="term" value="C:cytoplasm"/>
    <property type="evidence" value="ECO:0007669"/>
    <property type="project" value="TreeGrafter"/>
</dbReference>
<keyword evidence="3" id="KW-0808">Transferase</keyword>
<dbReference type="GO" id="GO:0000147">
    <property type="term" value="P:actin cortical patch assembly"/>
    <property type="evidence" value="ECO:0007669"/>
    <property type="project" value="TreeGrafter"/>
</dbReference>
<dbReference type="InterPro" id="IPR011009">
    <property type="entry name" value="Kinase-like_dom_sf"/>
</dbReference>
<evidence type="ECO:0000313" key="11">
    <source>
        <dbReference type="EMBL" id="KLT43610.1"/>
    </source>
</evidence>
<dbReference type="EC" id="2.7.11.1" evidence="1"/>
<feature type="compositionally biased region" description="Low complexity" evidence="9">
    <location>
        <begin position="36"/>
        <end position="84"/>
    </location>
</feature>
<dbReference type="GO" id="GO:0005524">
    <property type="term" value="F:ATP binding"/>
    <property type="evidence" value="ECO:0007669"/>
    <property type="project" value="UniProtKB-KW"/>
</dbReference>
<dbReference type="SMART" id="SM00220">
    <property type="entry name" value="S_TKc"/>
    <property type="match status" value="1"/>
</dbReference>
<protein>
    <recommendedName>
        <fullName evidence="1">non-specific serine/threonine protein kinase</fullName>
        <ecNumber evidence="1">2.7.11.1</ecNumber>
    </recommendedName>
</protein>
<dbReference type="GO" id="GO:0004674">
    <property type="term" value="F:protein serine/threonine kinase activity"/>
    <property type="evidence" value="ECO:0007669"/>
    <property type="project" value="UniProtKB-KW"/>
</dbReference>
<feature type="compositionally biased region" description="Polar residues" evidence="9">
    <location>
        <begin position="453"/>
        <end position="466"/>
    </location>
</feature>
<evidence type="ECO:0000256" key="3">
    <source>
        <dbReference type="ARBA" id="ARBA00022679"/>
    </source>
</evidence>
<evidence type="ECO:0000256" key="6">
    <source>
        <dbReference type="ARBA" id="ARBA00022840"/>
    </source>
</evidence>
<dbReference type="OrthoDB" id="2595908at2759"/>
<dbReference type="InterPro" id="IPR000719">
    <property type="entry name" value="Prot_kinase_dom"/>
</dbReference>
<dbReference type="Gene3D" id="1.10.510.10">
    <property type="entry name" value="Transferase(Phosphotransferase) domain 1"/>
    <property type="match status" value="1"/>
</dbReference>
<feature type="compositionally biased region" description="Polar residues" evidence="9">
    <location>
        <begin position="1022"/>
        <end position="1041"/>
    </location>
</feature>
<evidence type="ECO:0000256" key="9">
    <source>
        <dbReference type="SAM" id="MobiDB-lite"/>
    </source>
</evidence>
<evidence type="ECO:0000259" key="10">
    <source>
        <dbReference type="PROSITE" id="PS50011"/>
    </source>
</evidence>
<feature type="compositionally biased region" description="Basic and acidic residues" evidence="9">
    <location>
        <begin position="851"/>
        <end position="867"/>
    </location>
</feature>
<dbReference type="PANTHER" id="PTHR22967">
    <property type="entry name" value="SERINE/THREONINE PROTEIN KINASE"/>
    <property type="match status" value="1"/>
</dbReference>
<name>A0A0J0XR94_9TREE</name>
<gene>
    <name evidence="11" type="ORF">CC85DRAFT_272336</name>
</gene>
<proteinExistence type="predicted"/>
<feature type="compositionally biased region" description="Low complexity" evidence="9">
    <location>
        <begin position="1194"/>
        <end position="1204"/>
    </location>
</feature>
<feature type="domain" description="Protein kinase" evidence="10">
    <location>
        <begin position="109"/>
        <end position="409"/>
    </location>
</feature>
<keyword evidence="2" id="KW-0723">Serine/threonine-protein kinase</keyword>
<feature type="region of interest" description="Disordered" evidence="9">
    <location>
        <begin position="412"/>
        <end position="1225"/>
    </location>
</feature>
<feature type="compositionally biased region" description="Polar residues" evidence="9">
    <location>
        <begin position="614"/>
        <end position="626"/>
    </location>
</feature>
<dbReference type="Proteomes" id="UP000053611">
    <property type="component" value="Unassembled WGS sequence"/>
</dbReference>
<keyword evidence="4" id="KW-0547">Nucleotide-binding</keyword>
<feature type="compositionally biased region" description="Low complexity" evidence="9">
    <location>
        <begin position="646"/>
        <end position="659"/>
    </location>
</feature>
<dbReference type="Pfam" id="PF00069">
    <property type="entry name" value="Pkinase"/>
    <property type="match status" value="1"/>
</dbReference>
<dbReference type="STRING" id="879819.A0A0J0XR94"/>
<feature type="compositionally biased region" description="Low complexity" evidence="9">
    <location>
        <begin position="1047"/>
        <end position="1058"/>
    </location>
</feature>
<feature type="compositionally biased region" description="Polar residues" evidence="9">
    <location>
        <begin position="877"/>
        <end position="886"/>
    </location>
</feature>
<feature type="compositionally biased region" description="Acidic residues" evidence="9">
    <location>
        <begin position="958"/>
        <end position="968"/>
    </location>
</feature>
<dbReference type="AlphaFoldDB" id="A0A0J0XR94"/>
<reference evidence="11 12" key="1">
    <citation type="submission" date="2015-03" db="EMBL/GenBank/DDBJ databases">
        <title>Genomics and transcriptomics of the oil-accumulating basidiomycete yeast T. oleaginosus allow insights into substrate utilization and the diverse evolutionary trajectories of mating systems in fungi.</title>
        <authorList>
            <consortium name="DOE Joint Genome Institute"/>
            <person name="Kourist R."/>
            <person name="Kracht O."/>
            <person name="Bracharz F."/>
            <person name="Lipzen A."/>
            <person name="Nolan M."/>
            <person name="Ohm R."/>
            <person name="Grigoriev I."/>
            <person name="Sun S."/>
            <person name="Heitman J."/>
            <person name="Bruck T."/>
            <person name="Nowrousian M."/>
        </authorList>
    </citation>
    <scope>NUCLEOTIDE SEQUENCE [LARGE SCALE GENOMIC DNA]</scope>
    <source>
        <strain evidence="11 12">IBC0246</strain>
    </source>
</reference>
<evidence type="ECO:0000256" key="8">
    <source>
        <dbReference type="ARBA" id="ARBA00048679"/>
    </source>
</evidence>
<feature type="compositionally biased region" description="Pro residues" evidence="9">
    <location>
        <begin position="485"/>
        <end position="499"/>
    </location>
</feature>
<dbReference type="SUPFAM" id="SSF56112">
    <property type="entry name" value="Protein kinase-like (PK-like)"/>
    <property type="match status" value="1"/>
</dbReference>
<feature type="compositionally biased region" description="Polar residues" evidence="9">
    <location>
        <begin position="716"/>
        <end position="730"/>
    </location>
</feature>
<feature type="compositionally biased region" description="Polar residues" evidence="9">
    <location>
        <begin position="565"/>
        <end position="575"/>
    </location>
</feature>
<comment type="catalytic activity">
    <reaction evidence="7">
        <text>L-threonyl-[protein] + ATP = O-phospho-L-threonyl-[protein] + ADP + H(+)</text>
        <dbReference type="Rhea" id="RHEA:46608"/>
        <dbReference type="Rhea" id="RHEA-COMP:11060"/>
        <dbReference type="Rhea" id="RHEA-COMP:11605"/>
        <dbReference type="ChEBI" id="CHEBI:15378"/>
        <dbReference type="ChEBI" id="CHEBI:30013"/>
        <dbReference type="ChEBI" id="CHEBI:30616"/>
        <dbReference type="ChEBI" id="CHEBI:61977"/>
        <dbReference type="ChEBI" id="CHEBI:456216"/>
        <dbReference type="EC" id="2.7.11.1"/>
    </reaction>
</comment>
<evidence type="ECO:0000256" key="5">
    <source>
        <dbReference type="ARBA" id="ARBA00022777"/>
    </source>
</evidence>
<keyword evidence="5" id="KW-0418">Kinase</keyword>
<dbReference type="EMBL" id="KQ087193">
    <property type="protein sequence ID" value="KLT43610.1"/>
    <property type="molecule type" value="Genomic_DNA"/>
</dbReference>
<feature type="compositionally biased region" description="Basic and acidic residues" evidence="9">
    <location>
        <begin position="1150"/>
        <end position="1162"/>
    </location>
</feature>
<keyword evidence="6" id="KW-0067">ATP-binding</keyword>
<comment type="catalytic activity">
    <reaction evidence="8">
        <text>L-seryl-[protein] + ATP = O-phospho-L-seryl-[protein] + ADP + H(+)</text>
        <dbReference type="Rhea" id="RHEA:17989"/>
        <dbReference type="Rhea" id="RHEA-COMP:9863"/>
        <dbReference type="Rhea" id="RHEA-COMP:11604"/>
        <dbReference type="ChEBI" id="CHEBI:15378"/>
        <dbReference type="ChEBI" id="CHEBI:29999"/>
        <dbReference type="ChEBI" id="CHEBI:30616"/>
        <dbReference type="ChEBI" id="CHEBI:83421"/>
        <dbReference type="ChEBI" id="CHEBI:456216"/>
        <dbReference type="EC" id="2.7.11.1"/>
    </reaction>
</comment>
<organism evidence="11 12">
    <name type="scientific">Cutaneotrichosporon oleaginosum</name>
    <dbReference type="NCBI Taxonomy" id="879819"/>
    <lineage>
        <taxon>Eukaryota</taxon>
        <taxon>Fungi</taxon>
        <taxon>Dikarya</taxon>
        <taxon>Basidiomycota</taxon>
        <taxon>Agaricomycotina</taxon>
        <taxon>Tremellomycetes</taxon>
        <taxon>Trichosporonales</taxon>
        <taxon>Trichosporonaceae</taxon>
        <taxon>Cutaneotrichosporon</taxon>
    </lineage>
</organism>
<dbReference type="PROSITE" id="PS50011">
    <property type="entry name" value="PROTEIN_KINASE_DOM"/>
    <property type="match status" value="1"/>
</dbReference>
<evidence type="ECO:0000256" key="2">
    <source>
        <dbReference type="ARBA" id="ARBA00022527"/>
    </source>
</evidence>
<sequence>MYQSSTPYGQNPHRGAPVVGPMSPPYNAAMPAGYHPAMQHQQQPQPQRYTSPPQQQVPPAAYRQPQMPQQQYAQQYPAQGYQQQRGDTRRPHKGTLPPGQMVRVGQNAVRVERYLSEGGYAHVYLTSSEKPVYPPSRSGAKGRWGEKGYTTHCLKRIAFEDESVWRDVSREIEVMKALPPSPHLIQYLDSSQHRLPNGMYEVFILMEFCSGGGIIDLLNKRLRDRLKEIEILNIFTDVCEAVAAMHAMSRPLLHRDLKIENVLSHPNGLPPTAQRPTPLVFKLCDFGSTTFPASHPPQTKAEADALALDLNKHTTLQYRSPEMVEPMLGWAVGLPSDVWALGVLLYKLCYYTTPFEEHGTLAIVNAKYTFPQYPVYSPRLQHLIASMLVEHPSRRPTVFEVLRVVHEMSGTRPEVDYPMPNRQLPATLPSSPKKSKSPTNVLDFTSGGGQPSVPISQPSLAASVQPQRRGRPTRPESMKATAPVPTQPQLPPPHIPKMPVPASTTGPTKPTKMQVTGEREGSAQGAKLQHSVSLSRRTVSGTKPPKPVLARLQGSAFDSSGAGPSPQSSTRQSSVDAFGVGRNQPTPSPGGFGDSFGAPVLPPKDVPKDAAKRTGSSDAFGTSTTGGDAFGVPTKLTGQKVMSPTGFGDSFGSNFSFAGTPPSTATNAPKPTRGFTDSFSVSPPTSAKVTPSATKVSPASTKASPGSPKITPPSPQKSGHSVRPTSSSSALRRLPDATSPPGEMSFEQRFPSLEALTGEEQQPKADKSLSPPVQSSHGRHRQSISIANLTGGAIKGNRLSVGGQIPHPRSTHVTGTAFKREQESLKPPPTNVDSSSPTADYLSLLDDEVEQDTHNPAEDLFSGKDESLSVALAPLQPTVSNRSSGSRFGISPQPTQTHARPPPPTHPKPQSTPNKPLGAAQRATLPDMASQPATSNFNSANWSPLQSMKKTPPPAETDSSDEEVEPESAEATFRRPVSPVKSGSRQLPPSPGIANRVAAYQQQATTGPSTSPPKPGYGTWSGRGSTRTARPQSMFDTSRSNMPGKLSPPLVSVRSGSPSSGGSGRNTPVGHGRRSSINDIVSRYEAMSTSPVKEGFPSANGHGRRPPSIASKPPGLGARKPSGPRIPRAAPPTQPKPVGLREAGGSGEGEGEKQARREKEEQENAPLWRAASQPQVAKPMLPKQPRAETLPQVSPGSSSRSSSPEKQQPVNLLIQRWNKGEVKHR</sequence>
<accession>A0A0J0XR94</accession>
<dbReference type="GO" id="GO:0007015">
    <property type="term" value="P:actin filament organization"/>
    <property type="evidence" value="ECO:0007669"/>
    <property type="project" value="TreeGrafter"/>
</dbReference>
<feature type="compositionally biased region" description="Polar residues" evidence="9">
    <location>
        <begin position="661"/>
        <end position="704"/>
    </location>
</feature>
<feature type="compositionally biased region" description="Polar residues" evidence="9">
    <location>
        <begin position="530"/>
        <end position="541"/>
    </location>
</feature>